<reference evidence="1 2" key="1">
    <citation type="journal article" date="2012" name="PLoS Pathog.">
        <title>Diverse lifestyles and strategies of plant pathogenesis encoded in the genomes of eighteen Dothideomycetes fungi.</title>
        <authorList>
            <person name="Ohm R.A."/>
            <person name="Feau N."/>
            <person name="Henrissat B."/>
            <person name="Schoch C.L."/>
            <person name="Horwitz B.A."/>
            <person name="Barry K.W."/>
            <person name="Condon B.J."/>
            <person name="Copeland A.C."/>
            <person name="Dhillon B."/>
            <person name="Glaser F."/>
            <person name="Hesse C.N."/>
            <person name="Kosti I."/>
            <person name="LaButti K."/>
            <person name="Lindquist E.A."/>
            <person name="Lucas S."/>
            <person name="Salamov A.A."/>
            <person name="Bradshaw R.E."/>
            <person name="Ciuffetti L."/>
            <person name="Hamelin R.C."/>
            <person name="Kema G.H.J."/>
            <person name="Lawrence C."/>
            <person name="Scott J.A."/>
            <person name="Spatafora J.W."/>
            <person name="Turgeon B.G."/>
            <person name="de Wit P.J.G.M."/>
            <person name="Zhong S."/>
            <person name="Goodwin S.B."/>
            <person name="Grigoriev I.V."/>
        </authorList>
    </citation>
    <scope>NUCLEOTIDE SEQUENCE [LARGE SCALE GENOMIC DNA]</scope>
    <source>
        <strain evidence="1 2">UAMH 10762</strain>
    </source>
</reference>
<proteinExistence type="predicted"/>
<dbReference type="HOGENOM" id="CLU_2867321_0_0_1"/>
<name>M2MVG7_BAUPA</name>
<keyword evidence="2" id="KW-1185">Reference proteome</keyword>
<dbReference type="KEGG" id="bcom:BAUCODRAFT_34295"/>
<dbReference type="EMBL" id="KB445556">
    <property type="protein sequence ID" value="EMC95548.1"/>
    <property type="molecule type" value="Genomic_DNA"/>
</dbReference>
<accession>M2MVG7</accession>
<protein>
    <submittedName>
        <fullName evidence="1">Uncharacterized protein</fullName>
    </submittedName>
</protein>
<evidence type="ECO:0000313" key="2">
    <source>
        <dbReference type="Proteomes" id="UP000011761"/>
    </source>
</evidence>
<gene>
    <name evidence="1" type="ORF">BAUCODRAFT_34295</name>
</gene>
<dbReference type="RefSeq" id="XP_007676759.1">
    <property type="nucleotide sequence ID" value="XM_007678569.1"/>
</dbReference>
<sequence>MRGSNVVKPRLYRVCANDRLTHRMPPFIRNLLWPNRPLPCTLHVSQRSRYRWIARPPRRASLRH</sequence>
<dbReference type="AlphaFoldDB" id="M2MVG7"/>
<dbReference type="GeneID" id="19112384"/>
<evidence type="ECO:0000313" key="1">
    <source>
        <dbReference type="EMBL" id="EMC95548.1"/>
    </source>
</evidence>
<dbReference type="Proteomes" id="UP000011761">
    <property type="component" value="Unassembled WGS sequence"/>
</dbReference>
<organism evidence="1 2">
    <name type="scientific">Baudoinia panamericana (strain UAMH 10762)</name>
    <name type="common">Angels' share fungus</name>
    <name type="synonym">Baudoinia compniacensis (strain UAMH 10762)</name>
    <dbReference type="NCBI Taxonomy" id="717646"/>
    <lineage>
        <taxon>Eukaryota</taxon>
        <taxon>Fungi</taxon>
        <taxon>Dikarya</taxon>
        <taxon>Ascomycota</taxon>
        <taxon>Pezizomycotina</taxon>
        <taxon>Dothideomycetes</taxon>
        <taxon>Dothideomycetidae</taxon>
        <taxon>Mycosphaerellales</taxon>
        <taxon>Teratosphaeriaceae</taxon>
        <taxon>Baudoinia</taxon>
    </lineage>
</organism>